<dbReference type="PROSITE" id="PS00867">
    <property type="entry name" value="CPSASE_2"/>
    <property type="match status" value="1"/>
</dbReference>
<keyword evidence="11" id="KW-1185">Reference proteome</keyword>
<evidence type="ECO:0000256" key="4">
    <source>
        <dbReference type="ARBA" id="ARBA00022741"/>
    </source>
</evidence>
<dbReference type="EMBL" id="CP036434">
    <property type="protein sequence ID" value="QDV06415.1"/>
    <property type="molecule type" value="Genomic_DNA"/>
</dbReference>
<dbReference type="AlphaFoldDB" id="A0A518EQU5"/>
<protein>
    <recommendedName>
        <fullName evidence="2">biotin carboxylase</fullName>
        <ecNumber evidence="2">6.3.4.14</ecNumber>
    </recommendedName>
</protein>
<dbReference type="GO" id="GO:0005524">
    <property type="term" value="F:ATP binding"/>
    <property type="evidence" value="ECO:0007669"/>
    <property type="project" value="UniProtKB-UniRule"/>
</dbReference>
<dbReference type="Proteomes" id="UP000320390">
    <property type="component" value="Chromosome"/>
</dbReference>
<dbReference type="InterPro" id="IPR005481">
    <property type="entry name" value="BC-like_N"/>
</dbReference>
<evidence type="ECO:0000256" key="3">
    <source>
        <dbReference type="ARBA" id="ARBA00022598"/>
    </source>
</evidence>
<proteinExistence type="predicted"/>
<dbReference type="PROSITE" id="PS50975">
    <property type="entry name" value="ATP_GRASP"/>
    <property type="match status" value="1"/>
</dbReference>
<comment type="catalytic activity">
    <reaction evidence="6">
        <text>N(6)-biotinyl-L-lysyl-[protein] + hydrogencarbonate + ATP = N(6)-carboxybiotinyl-L-lysyl-[protein] + ADP + phosphate + H(+)</text>
        <dbReference type="Rhea" id="RHEA:13501"/>
        <dbReference type="Rhea" id="RHEA-COMP:10505"/>
        <dbReference type="Rhea" id="RHEA-COMP:10506"/>
        <dbReference type="ChEBI" id="CHEBI:15378"/>
        <dbReference type="ChEBI" id="CHEBI:17544"/>
        <dbReference type="ChEBI" id="CHEBI:30616"/>
        <dbReference type="ChEBI" id="CHEBI:43474"/>
        <dbReference type="ChEBI" id="CHEBI:83144"/>
        <dbReference type="ChEBI" id="CHEBI:83145"/>
        <dbReference type="ChEBI" id="CHEBI:456216"/>
        <dbReference type="EC" id="6.3.4.14"/>
    </reaction>
</comment>
<dbReference type="InterPro" id="IPR011761">
    <property type="entry name" value="ATP-grasp"/>
</dbReference>
<dbReference type="EC" id="6.3.4.14" evidence="2"/>
<sequence>MFRKLCIANRGEVAVRIARAARQAGARTMCVVSSADEGAPWTEEFDETVCIGGPAPGSSYLRADAVVQAARQAGCSAVHPGWGFLAENARFAALCEQHGLTFIGPRPSIMERMGLKWPAKVAMRAAGLDLTPGSEGLLETVEEAVSVAESTGYPVILKADAGGGGRGMRICHSADEVRTEFPSARAEAISAFGNGAMFLEKYVTGGRHIEFQVIGDSYGAAVHLYERECSIQRNHQKLIEESPSPALDDATRKALGERAAQAAASIGYTGAGTIEFLMHPEGEGATAGKLCFMEMNTRLQVEHPVTEMVTGIDIVREQLRVAAAGPLGFTQQGVSLEGHAIECRINAEDPSDGFKPSPGKVDVFDIPLDQGPGRVRVDTHMTEGAEVSPYYDSLIAKVIVHAATRADAITTMENTLGAARIEGIATTIPLHLAVLGSPEFRSGQYDTRTIPGWPA</sequence>
<dbReference type="PANTHER" id="PTHR48095">
    <property type="entry name" value="PYRUVATE CARBOXYLASE SUBUNIT A"/>
    <property type="match status" value="1"/>
</dbReference>
<dbReference type="GO" id="GO:0046872">
    <property type="term" value="F:metal ion binding"/>
    <property type="evidence" value="ECO:0007669"/>
    <property type="project" value="InterPro"/>
</dbReference>
<evidence type="ECO:0000259" key="9">
    <source>
        <dbReference type="PROSITE" id="PS50979"/>
    </source>
</evidence>
<gene>
    <name evidence="10" type="primary">cfiB</name>
    <name evidence="10" type="ORF">Poly30_19240</name>
</gene>
<feature type="domain" description="ATP-grasp" evidence="8">
    <location>
        <begin position="122"/>
        <end position="323"/>
    </location>
</feature>
<keyword evidence="4 7" id="KW-0547">Nucleotide-binding</keyword>
<reference evidence="10 11" key="1">
    <citation type="submission" date="2019-02" db="EMBL/GenBank/DDBJ databases">
        <title>Deep-cultivation of Planctomycetes and their phenomic and genomic characterization uncovers novel biology.</title>
        <authorList>
            <person name="Wiegand S."/>
            <person name="Jogler M."/>
            <person name="Boedeker C."/>
            <person name="Pinto D."/>
            <person name="Vollmers J."/>
            <person name="Rivas-Marin E."/>
            <person name="Kohn T."/>
            <person name="Peeters S.H."/>
            <person name="Heuer A."/>
            <person name="Rast P."/>
            <person name="Oberbeckmann S."/>
            <person name="Bunk B."/>
            <person name="Jeske O."/>
            <person name="Meyerdierks A."/>
            <person name="Storesund J.E."/>
            <person name="Kallscheuer N."/>
            <person name="Luecker S."/>
            <person name="Lage O.M."/>
            <person name="Pohl T."/>
            <person name="Merkel B.J."/>
            <person name="Hornburger P."/>
            <person name="Mueller R.-W."/>
            <person name="Bruemmer F."/>
            <person name="Labrenz M."/>
            <person name="Spormann A.M."/>
            <person name="Op den Camp H."/>
            <person name="Overmann J."/>
            <person name="Amann R."/>
            <person name="Jetten M.S.M."/>
            <person name="Mascher T."/>
            <person name="Medema M.H."/>
            <person name="Devos D.P."/>
            <person name="Kaster A.-K."/>
            <person name="Ovreas L."/>
            <person name="Rohde M."/>
            <person name="Galperin M.Y."/>
            <person name="Jogler C."/>
        </authorList>
    </citation>
    <scope>NUCLEOTIDE SEQUENCE [LARGE SCALE GENOMIC DNA]</scope>
    <source>
        <strain evidence="10 11">Poly30</strain>
    </source>
</reference>
<comment type="function">
    <text evidence="1">This protein is a component of the acetyl coenzyme A carboxylase complex; first, biotin carboxylase catalyzes the carboxylation of the carrier protein and then the transcarboxylase transfers the carboxyl group to form malonyl-CoA.</text>
</comment>
<organism evidence="10 11">
    <name type="scientific">Saltatorellus ferox</name>
    <dbReference type="NCBI Taxonomy" id="2528018"/>
    <lineage>
        <taxon>Bacteria</taxon>
        <taxon>Pseudomonadati</taxon>
        <taxon>Planctomycetota</taxon>
        <taxon>Planctomycetia</taxon>
        <taxon>Planctomycetia incertae sedis</taxon>
        <taxon>Saltatorellus</taxon>
    </lineage>
</organism>
<evidence type="ECO:0000256" key="1">
    <source>
        <dbReference type="ARBA" id="ARBA00003761"/>
    </source>
</evidence>
<dbReference type="GO" id="GO:0004075">
    <property type="term" value="F:biotin carboxylase activity"/>
    <property type="evidence" value="ECO:0007669"/>
    <property type="project" value="UniProtKB-EC"/>
</dbReference>
<accession>A0A518EQU5</accession>
<name>A0A518EQU5_9BACT</name>
<dbReference type="FunFam" id="3.30.1490.20:FF:000018">
    <property type="entry name" value="Biotin carboxylase"/>
    <property type="match status" value="1"/>
</dbReference>
<dbReference type="InterPro" id="IPR016185">
    <property type="entry name" value="PreATP-grasp_dom_sf"/>
</dbReference>
<dbReference type="PROSITE" id="PS50979">
    <property type="entry name" value="BC"/>
    <property type="match status" value="1"/>
</dbReference>
<dbReference type="SUPFAM" id="SSF51246">
    <property type="entry name" value="Rudiment single hybrid motif"/>
    <property type="match status" value="1"/>
</dbReference>
<keyword evidence="5 7" id="KW-0067">ATP-binding</keyword>
<evidence type="ECO:0000313" key="10">
    <source>
        <dbReference type="EMBL" id="QDV06415.1"/>
    </source>
</evidence>
<dbReference type="SUPFAM" id="SSF52440">
    <property type="entry name" value="PreATP-grasp domain"/>
    <property type="match status" value="1"/>
</dbReference>
<feature type="domain" description="Biotin carboxylation" evidence="9">
    <location>
        <begin position="1"/>
        <end position="455"/>
    </location>
</feature>
<dbReference type="InterPro" id="IPR011054">
    <property type="entry name" value="Rudment_hybrid_motif"/>
</dbReference>
<dbReference type="Pfam" id="PF02786">
    <property type="entry name" value="CPSase_L_D2"/>
    <property type="match status" value="1"/>
</dbReference>
<dbReference type="SUPFAM" id="SSF56059">
    <property type="entry name" value="Glutathione synthetase ATP-binding domain-like"/>
    <property type="match status" value="1"/>
</dbReference>
<keyword evidence="3 10" id="KW-0436">Ligase</keyword>
<dbReference type="InterPro" id="IPR011764">
    <property type="entry name" value="Biotin_carboxylation_dom"/>
</dbReference>
<dbReference type="InterPro" id="IPR005482">
    <property type="entry name" value="Biotin_COase_C"/>
</dbReference>
<dbReference type="Pfam" id="PF00289">
    <property type="entry name" value="Biotin_carb_N"/>
    <property type="match status" value="1"/>
</dbReference>
<dbReference type="Pfam" id="PF02785">
    <property type="entry name" value="Biotin_carb_C"/>
    <property type="match status" value="1"/>
</dbReference>
<evidence type="ECO:0000313" key="11">
    <source>
        <dbReference type="Proteomes" id="UP000320390"/>
    </source>
</evidence>
<dbReference type="InterPro" id="IPR051602">
    <property type="entry name" value="ACC_Biotin_Carboxylase"/>
</dbReference>
<dbReference type="Gene3D" id="3.30.470.20">
    <property type="entry name" value="ATP-grasp fold, B domain"/>
    <property type="match status" value="1"/>
</dbReference>
<evidence type="ECO:0000256" key="6">
    <source>
        <dbReference type="ARBA" id="ARBA00048600"/>
    </source>
</evidence>
<dbReference type="PANTHER" id="PTHR48095:SF2">
    <property type="entry name" value="BIOTIN CARBOXYLASE, CHLOROPLASTIC"/>
    <property type="match status" value="1"/>
</dbReference>
<dbReference type="OrthoDB" id="9769961at2"/>
<evidence type="ECO:0000256" key="2">
    <source>
        <dbReference type="ARBA" id="ARBA00013263"/>
    </source>
</evidence>
<evidence type="ECO:0000259" key="8">
    <source>
        <dbReference type="PROSITE" id="PS50975"/>
    </source>
</evidence>
<evidence type="ECO:0000256" key="7">
    <source>
        <dbReference type="PROSITE-ProRule" id="PRU00409"/>
    </source>
</evidence>
<dbReference type="InterPro" id="IPR005479">
    <property type="entry name" value="CPAse_ATP-bd"/>
</dbReference>
<dbReference type="SMART" id="SM00878">
    <property type="entry name" value="Biotin_carb_C"/>
    <property type="match status" value="1"/>
</dbReference>
<dbReference type="RefSeq" id="WP_145196575.1">
    <property type="nucleotide sequence ID" value="NZ_CP036434.1"/>
</dbReference>
<evidence type="ECO:0000256" key="5">
    <source>
        <dbReference type="ARBA" id="ARBA00022840"/>
    </source>
</evidence>